<protein>
    <submittedName>
        <fullName evidence="1">Uncharacterized protein</fullName>
    </submittedName>
</protein>
<organism evidence="1 2">
    <name type="scientific">Petrolisthes cinctipes</name>
    <name type="common">Flat porcelain crab</name>
    <dbReference type="NCBI Taxonomy" id="88211"/>
    <lineage>
        <taxon>Eukaryota</taxon>
        <taxon>Metazoa</taxon>
        <taxon>Ecdysozoa</taxon>
        <taxon>Arthropoda</taxon>
        <taxon>Crustacea</taxon>
        <taxon>Multicrustacea</taxon>
        <taxon>Malacostraca</taxon>
        <taxon>Eumalacostraca</taxon>
        <taxon>Eucarida</taxon>
        <taxon>Decapoda</taxon>
        <taxon>Pleocyemata</taxon>
        <taxon>Anomura</taxon>
        <taxon>Galatheoidea</taxon>
        <taxon>Porcellanidae</taxon>
        <taxon>Petrolisthes</taxon>
    </lineage>
</organism>
<evidence type="ECO:0000313" key="1">
    <source>
        <dbReference type="EMBL" id="KAK3891134.1"/>
    </source>
</evidence>
<gene>
    <name evidence="1" type="ORF">Pcinc_004927</name>
</gene>
<dbReference type="EMBL" id="JAWQEG010000365">
    <property type="protein sequence ID" value="KAK3891134.1"/>
    <property type="molecule type" value="Genomic_DNA"/>
</dbReference>
<proteinExistence type="predicted"/>
<accession>A0AAE1GDR5</accession>
<sequence>MRNLSALWASHKAAAHDGEKTGVDSRTGSHNRTLREWNVHSSHSQDYGVLYGEGFTVDQDRIITAAAEANPHTNAVAIRDTLHLDASVWTVRRRLHEAVCCQCLFPRRVGVARLYPLPPMVQRGRD</sequence>
<keyword evidence="2" id="KW-1185">Reference proteome</keyword>
<dbReference type="Proteomes" id="UP001286313">
    <property type="component" value="Unassembled WGS sequence"/>
</dbReference>
<evidence type="ECO:0000313" key="2">
    <source>
        <dbReference type="Proteomes" id="UP001286313"/>
    </source>
</evidence>
<reference evidence="1" key="1">
    <citation type="submission" date="2023-10" db="EMBL/GenBank/DDBJ databases">
        <title>Genome assemblies of two species of porcelain crab, Petrolisthes cinctipes and Petrolisthes manimaculis (Anomura: Porcellanidae).</title>
        <authorList>
            <person name="Angst P."/>
        </authorList>
    </citation>
    <scope>NUCLEOTIDE SEQUENCE</scope>
    <source>
        <strain evidence="1">PB745_01</strain>
        <tissue evidence="1">Gill</tissue>
    </source>
</reference>
<dbReference type="AlphaFoldDB" id="A0AAE1GDR5"/>
<name>A0AAE1GDR5_PETCI</name>
<comment type="caution">
    <text evidence="1">The sequence shown here is derived from an EMBL/GenBank/DDBJ whole genome shotgun (WGS) entry which is preliminary data.</text>
</comment>